<comment type="similarity">
    <text evidence="9">Belongs to the monovalent cation:proton antiporter 2 (CPA2) transporter (TC 2.A.37) family. CHX (TC 2.A.37.4) subfamily.</text>
</comment>
<evidence type="ECO:0000256" key="7">
    <source>
        <dbReference type="ARBA" id="ARBA00023065"/>
    </source>
</evidence>
<evidence type="ECO:0000256" key="2">
    <source>
        <dbReference type="ARBA" id="ARBA00022448"/>
    </source>
</evidence>
<dbReference type="GO" id="GO:0006813">
    <property type="term" value="P:potassium ion transport"/>
    <property type="evidence" value="ECO:0007669"/>
    <property type="project" value="UniProtKB-KW"/>
</dbReference>
<evidence type="ECO:0000256" key="9">
    <source>
        <dbReference type="ARBA" id="ARBA00038341"/>
    </source>
</evidence>
<protein>
    <recommendedName>
        <fullName evidence="16">Cation/H+ exchanger domain-containing protein</fullName>
    </recommendedName>
</protein>
<name>A0AAN9FKY8_CROPI</name>
<evidence type="ECO:0000256" key="4">
    <source>
        <dbReference type="ARBA" id="ARBA00022692"/>
    </source>
</evidence>
<dbReference type="InterPro" id="IPR006153">
    <property type="entry name" value="Cation/H_exchanger_TM"/>
</dbReference>
<evidence type="ECO:0000256" key="10">
    <source>
        <dbReference type="SAM" id="Phobius"/>
    </source>
</evidence>
<evidence type="ECO:0000259" key="11">
    <source>
        <dbReference type="Pfam" id="PF00999"/>
    </source>
</evidence>
<dbReference type="PANTHER" id="PTHR32468:SF120">
    <property type="entry name" value="CATION_H+ EXCHANGER 3"/>
    <property type="match status" value="1"/>
</dbReference>
<dbReference type="Gene3D" id="1.20.1530.20">
    <property type="match status" value="1"/>
</dbReference>
<dbReference type="GO" id="GO:0015297">
    <property type="term" value="F:antiporter activity"/>
    <property type="evidence" value="ECO:0007669"/>
    <property type="project" value="InterPro"/>
</dbReference>
<accession>A0AAN9FKY8</accession>
<comment type="subcellular location">
    <subcellularLocation>
        <location evidence="1">Membrane</location>
        <topology evidence="1">Multi-pass membrane protein</topology>
    </subcellularLocation>
</comment>
<evidence type="ECO:0000313" key="14">
    <source>
        <dbReference type="EMBL" id="KAK7277116.1"/>
    </source>
</evidence>
<dbReference type="InterPro" id="IPR038770">
    <property type="entry name" value="Na+/solute_symporter_sf"/>
</dbReference>
<gene>
    <name evidence="14" type="ORF">RIF29_18266</name>
</gene>
<dbReference type="GO" id="GO:0006885">
    <property type="term" value="P:regulation of pH"/>
    <property type="evidence" value="ECO:0007669"/>
    <property type="project" value="TreeGrafter"/>
</dbReference>
<evidence type="ECO:0000256" key="8">
    <source>
        <dbReference type="ARBA" id="ARBA00023136"/>
    </source>
</evidence>
<keyword evidence="15" id="KW-1185">Reference proteome</keyword>
<feature type="transmembrane region" description="Helical" evidence="10">
    <location>
        <begin position="111"/>
        <end position="130"/>
    </location>
</feature>
<feature type="domain" description="Cation/H+ exchanger transmembrane" evidence="11">
    <location>
        <begin position="67"/>
        <end position="442"/>
    </location>
</feature>
<sequence>MSNLNWTLYNSIKKFNGTMDTVCFDSPPKTISDGFWIGSISGRSPMKSFLPMFELQVLAIFVVNEICSFILKPLGFPLFVSQMVAGLLLNTLAKGRVAGMIMLFPIGTHDVISSISSLGYVFYIFLNGVQMDFSLIKRTGKGPWAIAIVGLLTPIIIGHLLLFKLPQSMDTGFGSGYKDIYIAITSCSETMFAVIATLLNELQIQNSELGRLALSTSLVMEILSTIITSIIVVVVTLTTSFVEAFVHFALLFSEAILIPLVCRPGMFWIIKHTPEGRPVKSVYLHLIVILVFILGWCSVKIGQDFVLGAFILGLSVPEGPPLGSALVKKFQFLGHWFLLPIFVTTSTMKVELLAKPPVIRKYVILIISCIVVFTHLVKIVSCFIPALYYKMPMKDALALSLIMNCKGVVEIGLYSNLHDAKIISPEAYKVLVISVMIVASIGKLSMKFLYDSSKKYATYQRRNIMNLKPHSQLKIVACIHKPYHISPIMNTLDLCCPTLESPIIVDALHLMELIGSSLPLFIPHGLYRKNTIGYKKSSYSDNFIIAFDMYEHDNAGAAKIHTHTAISPSKLMYEDVCHLALDKAASIIFLPFHQRWTSDGSVESNDKNLRTLNNKALEISPCSIGILVTRVGFKLIRESSITRLAMIFLGGKDDREGLCLAKRAIRNPNIELVVYHLVTEGRDCNQEENLHDKAVLRDIDKGMRNVAYQKIILNEGPQIALFLRDIVNEHDYFIVGRRHKINSPQTQGLSEWSEFPELGVIGDFLASPDFKTRASILVVQQQVSKK</sequence>
<dbReference type="Pfam" id="PF23259">
    <property type="entry name" value="CHX17_C"/>
    <property type="match status" value="1"/>
</dbReference>
<feature type="transmembrane region" description="Helical" evidence="10">
    <location>
        <begin position="362"/>
        <end position="389"/>
    </location>
</feature>
<dbReference type="GO" id="GO:0012505">
    <property type="term" value="C:endomembrane system"/>
    <property type="evidence" value="ECO:0007669"/>
    <property type="project" value="TreeGrafter"/>
</dbReference>
<feature type="transmembrane region" description="Helical" evidence="10">
    <location>
        <begin position="283"/>
        <end position="312"/>
    </location>
</feature>
<evidence type="ECO:0000256" key="1">
    <source>
        <dbReference type="ARBA" id="ARBA00004141"/>
    </source>
</evidence>
<keyword evidence="4 10" id="KW-0812">Transmembrane</keyword>
<dbReference type="AlphaFoldDB" id="A0AAN9FKY8"/>
<keyword evidence="7" id="KW-0406">Ion transport</keyword>
<keyword evidence="8 10" id="KW-0472">Membrane</keyword>
<evidence type="ECO:0000256" key="5">
    <source>
        <dbReference type="ARBA" id="ARBA00022958"/>
    </source>
</evidence>
<evidence type="ECO:0008006" key="16">
    <source>
        <dbReference type="Google" id="ProtNLM"/>
    </source>
</evidence>
<keyword evidence="5" id="KW-0630">Potassium</keyword>
<proteinExistence type="inferred from homology"/>
<evidence type="ECO:0000313" key="15">
    <source>
        <dbReference type="Proteomes" id="UP001372338"/>
    </source>
</evidence>
<reference evidence="14 15" key="1">
    <citation type="submission" date="2024-01" db="EMBL/GenBank/DDBJ databases">
        <title>The genomes of 5 underutilized Papilionoideae crops provide insights into root nodulation and disease resistanc.</title>
        <authorList>
            <person name="Yuan L."/>
        </authorList>
    </citation>
    <scope>NUCLEOTIDE SEQUENCE [LARGE SCALE GENOMIC DNA]</scope>
    <source>
        <strain evidence="14">ZHUSHIDOU_FW_LH</strain>
        <tissue evidence="14">Leaf</tissue>
    </source>
</reference>
<dbReference type="PANTHER" id="PTHR32468">
    <property type="entry name" value="CATION/H + ANTIPORTER"/>
    <property type="match status" value="1"/>
</dbReference>
<evidence type="ECO:0000259" key="13">
    <source>
        <dbReference type="Pfam" id="PF23259"/>
    </source>
</evidence>
<feature type="transmembrane region" description="Helical" evidence="10">
    <location>
        <begin position="49"/>
        <end position="71"/>
    </location>
</feature>
<dbReference type="EMBL" id="JAYWIO010000003">
    <property type="protein sequence ID" value="KAK7277116.1"/>
    <property type="molecule type" value="Genomic_DNA"/>
</dbReference>
<dbReference type="InterPro" id="IPR057291">
    <property type="entry name" value="CHX17_2nd"/>
</dbReference>
<feature type="transmembrane region" description="Helical" evidence="10">
    <location>
        <begin position="142"/>
        <end position="160"/>
    </location>
</feature>
<feature type="transmembrane region" description="Helical" evidence="10">
    <location>
        <begin position="332"/>
        <end position="350"/>
    </location>
</feature>
<dbReference type="GO" id="GO:0016020">
    <property type="term" value="C:membrane"/>
    <property type="evidence" value="ECO:0007669"/>
    <property type="project" value="UniProtKB-SubCell"/>
</dbReference>
<dbReference type="Pfam" id="PF23256">
    <property type="entry name" value="CHX17_2nd"/>
    <property type="match status" value="1"/>
</dbReference>
<keyword evidence="2" id="KW-0813">Transport</keyword>
<feature type="transmembrane region" description="Helical" evidence="10">
    <location>
        <begin position="212"/>
        <end position="238"/>
    </location>
</feature>
<dbReference type="Pfam" id="PF00999">
    <property type="entry name" value="Na_H_Exchanger"/>
    <property type="match status" value="1"/>
</dbReference>
<keyword evidence="6 10" id="KW-1133">Transmembrane helix</keyword>
<dbReference type="GO" id="GO:1902600">
    <property type="term" value="P:proton transmembrane transport"/>
    <property type="evidence" value="ECO:0007669"/>
    <property type="project" value="InterPro"/>
</dbReference>
<feature type="domain" description="Cation/H(+) antiporter central" evidence="12">
    <location>
        <begin position="504"/>
        <end position="630"/>
    </location>
</feature>
<evidence type="ECO:0000256" key="3">
    <source>
        <dbReference type="ARBA" id="ARBA00022538"/>
    </source>
</evidence>
<comment type="caution">
    <text evidence="14">The sequence shown here is derived from an EMBL/GenBank/DDBJ whole genome shotgun (WGS) entry which is preliminary data.</text>
</comment>
<evidence type="ECO:0000256" key="6">
    <source>
        <dbReference type="ARBA" id="ARBA00022989"/>
    </source>
</evidence>
<dbReference type="InterPro" id="IPR057290">
    <property type="entry name" value="CHX17_C"/>
</dbReference>
<feature type="transmembrane region" description="Helical" evidence="10">
    <location>
        <begin position="180"/>
        <end position="200"/>
    </location>
</feature>
<organism evidence="14 15">
    <name type="scientific">Crotalaria pallida</name>
    <name type="common">Smooth rattlebox</name>
    <name type="synonym">Crotalaria striata</name>
    <dbReference type="NCBI Taxonomy" id="3830"/>
    <lineage>
        <taxon>Eukaryota</taxon>
        <taxon>Viridiplantae</taxon>
        <taxon>Streptophyta</taxon>
        <taxon>Embryophyta</taxon>
        <taxon>Tracheophyta</taxon>
        <taxon>Spermatophyta</taxon>
        <taxon>Magnoliopsida</taxon>
        <taxon>eudicotyledons</taxon>
        <taxon>Gunneridae</taxon>
        <taxon>Pentapetalae</taxon>
        <taxon>rosids</taxon>
        <taxon>fabids</taxon>
        <taxon>Fabales</taxon>
        <taxon>Fabaceae</taxon>
        <taxon>Papilionoideae</taxon>
        <taxon>50 kb inversion clade</taxon>
        <taxon>genistoids sensu lato</taxon>
        <taxon>core genistoids</taxon>
        <taxon>Crotalarieae</taxon>
        <taxon>Crotalaria</taxon>
    </lineage>
</organism>
<keyword evidence="3" id="KW-0633">Potassium transport</keyword>
<dbReference type="InterPro" id="IPR050794">
    <property type="entry name" value="CPA2_transporter"/>
</dbReference>
<feature type="domain" description="Cation/H(+) antiporter C-terminal" evidence="13">
    <location>
        <begin position="645"/>
        <end position="784"/>
    </location>
</feature>
<evidence type="ECO:0000259" key="12">
    <source>
        <dbReference type="Pfam" id="PF23256"/>
    </source>
</evidence>
<feature type="transmembrane region" description="Helical" evidence="10">
    <location>
        <begin position="244"/>
        <end position="262"/>
    </location>
</feature>
<dbReference type="Proteomes" id="UP001372338">
    <property type="component" value="Unassembled WGS sequence"/>
</dbReference>